<proteinExistence type="predicted"/>
<dbReference type="RefSeq" id="WP_043140855.1">
    <property type="nucleotide sequence ID" value="NZ_JSUQ01000008.1"/>
</dbReference>
<keyword evidence="2 5" id="KW-0812">Transmembrane</keyword>
<feature type="transmembrane region" description="Helical" evidence="5">
    <location>
        <begin position="92"/>
        <end position="109"/>
    </location>
</feature>
<keyword evidence="3 5" id="KW-1133">Transmembrane helix</keyword>
<keyword evidence="6" id="KW-0732">Signal</keyword>
<feature type="transmembrane region" description="Helical" evidence="5">
    <location>
        <begin position="66"/>
        <end position="86"/>
    </location>
</feature>
<sequence>MRLFLLIALTMVAFAANSVLNRAALAAGGIDAVSFGTIRLWSGAAMLVLLGLVLRGRIALGGAGRVAGVLGLVLYIYGFSVAYVALDAGLGALILFGTVQVTMFGGSLIGGERPPALRWAGAALAFGGLAWLLWPGGGVALSLTHGAAMVLAGLGWGIYSLAGRRAEDPLLATGANFLLAAPMGFLLGLVLPVSPEATSSEPTGILLAVISGAVTSGLGYALWYHVLPQIKGSVAAVAQLSVPVIAMAGGMIFLGEALSLDFVIAAAVVLGGVALSVLRK</sequence>
<feature type="transmembrane region" description="Helical" evidence="5">
    <location>
        <begin position="36"/>
        <end position="54"/>
    </location>
</feature>
<evidence type="ECO:0000259" key="7">
    <source>
        <dbReference type="Pfam" id="PF00892"/>
    </source>
</evidence>
<dbReference type="EMBL" id="JSUQ01000008">
    <property type="protein sequence ID" value="KHQ53125.1"/>
    <property type="molecule type" value="Genomic_DNA"/>
</dbReference>
<feature type="transmembrane region" description="Helical" evidence="5">
    <location>
        <begin position="205"/>
        <end position="227"/>
    </location>
</feature>
<dbReference type="InterPro" id="IPR050638">
    <property type="entry name" value="AA-Vitamin_Transporters"/>
</dbReference>
<evidence type="ECO:0000313" key="9">
    <source>
        <dbReference type="Proteomes" id="UP000030960"/>
    </source>
</evidence>
<comment type="subcellular location">
    <subcellularLocation>
        <location evidence="1">Membrane</location>
        <topology evidence="1">Multi-pass membrane protein</topology>
    </subcellularLocation>
</comment>
<feature type="chain" id="PRO_5012565394" evidence="6">
    <location>
        <begin position="16"/>
        <end position="280"/>
    </location>
</feature>
<dbReference type="PANTHER" id="PTHR32322">
    <property type="entry name" value="INNER MEMBRANE TRANSPORTER"/>
    <property type="match status" value="1"/>
</dbReference>
<feature type="transmembrane region" description="Helical" evidence="5">
    <location>
        <begin position="260"/>
        <end position="278"/>
    </location>
</feature>
<feature type="transmembrane region" description="Helical" evidence="5">
    <location>
        <begin position="171"/>
        <end position="193"/>
    </location>
</feature>
<dbReference type="GO" id="GO:0016020">
    <property type="term" value="C:membrane"/>
    <property type="evidence" value="ECO:0007669"/>
    <property type="project" value="UniProtKB-SubCell"/>
</dbReference>
<accession>A0A0B3RPQ0</accession>
<keyword evidence="9" id="KW-1185">Reference proteome</keyword>
<keyword evidence="4 5" id="KW-0472">Membrane</keyword>
<feature type="transmembrane region" description="Helical" evidence="5">
    <location>
        <begin position="116"/>
        <end position="134"/>
    </location>
</feature>
<name>A0A0B3RPQ0_9RHOB</name>
<evidence type="ECO:0000313" key="8">
    <source>
        <dbReference type="EMBL" id="KHQ53125.1"/>
    </source>
</evidence>
<dbReference type="PANTHER" id="PTHR32322:SF9">
    <property type="entry name" value="AMINO-ACID METABOLITE EFFLUX PUMP-RELATED"/>
    <property type="match status" value="1"/>
</dbReference>
<evidence type="ECO:0000256" key="6">
    <source>
        <dbReference type="SAM" id="SignalP"/>
    </source>
</evidence>
<comment type="caution">
    <text evidence="8">The sequence shown here is derived from an EMBL/GenBank/DDBJ whole genome shotgun (WGS) entry which is preliminary data.</text>
</comment>
<gene>
    <name evidence="8" type="ORF">OA50_02151</name>
</gene>
<dbReference type="Proteomes" id="UP000030960">
    <property type="component" value="Unassembled WGS sequence"/>
</dbReference>
<dbReference type="InterPro" id="IPR037185">
    <property type="entry name" value="EmrE-like"/>
</dbReference>
<dbReference type="STRING" id="561184.SAMN05216376_10665"/>
<protein>
    <submittedName>
        <fullName evidence="8">Membrane protein</fullName>
    </submittedName>
</protein>
<evidence type="ECO:0000256" key="1">
    <source>
        <dbReference type="ARBA" id="ARBA00004141"/>
    </source>
</evidence>
<reference evidence="8 9" key="1">
    <citation type="submission" date="2014-10" db="EMBL/GenBank/DDBJ databases">
        <title>Genome sequence of Ponticoccus sp. strain UMTAT08 isolated from clonal culture of toxic dinoflagellate Alexandrium tamiyavanichii.</title>
        <authorList>
            <person name="Gan H.Y."/>
            <person name="Muhd D.-D."/>
            <person name="Mohd Noor M.E."/>
            <person name="Yeong Y.S."/>
            <person name="Usup G."/>
        </authorList>
    </citation>
    <scope>NUCLEOTIDE SEQUENCE [LARGE SCALE GENOMIC DNA]</scope>
    <source>
        <strain evidence="8 9">UMTAT08</strain>
    </source>
</reference>
<dbReference type="InterPro" id="IPR000620">
    <property type="entry name" value="EamA_dom"/>
</dbReference>
<evidence type="ECO:0000256" key="2">
    <source>
        <dbReference type="ARBA" id="ARBA00022692"/>
    </source>
</evidence>
<organism evidence="8 9">
    <name type="scientific">Mameliella alba</name>
    <dbReference type="NCBI Taxonomy" id="561184"/>
    <lineage>
        <taxon>Bacteria</taxon>
        <taxon>Pseudomonadati</taxon>
        <taxon>Pseudomonadota</taxon>
        <taxon>Alphaproteobacteria</taxon>
        <taxon>Rhodobacterales</taxon>
        <taxon>Roseobacteraceae</taxon>
        <taxon>Mameliella</taxon>
    </lineage>
</organism>
<dbReference type="SUPFAM" id="SSF103481">
    <property type="entry name" value="Multidrug resistance efflux transporter EmrE"/>
    <property type="match status" value="1"/>
</dbReference>
<evidence type="ECO:0000256" key="5">
    <source>
        <dbReference type="SAM" id="Phobius"/>
    </source>
</evidence>
<dbReference type="Pfam" id="PF00892">
    <property type="entry name" value="EamA"/>
    <property type="match status" value="1"/>
</dbReference>
<feature type="transmembrane region" description="Helical" evidence="5">
    <location>
        <begin position="140"/>
        <end position="159"/>
    </location>
</feature>
<feature type="signal peptide" evidence="6">
    <location>
        <begin position="1"/>
        <end position="15"/>
    </location>
</feature>
<dbReference type="OrthoDB" id="321830at2"/>
<feature type="domain" description="EamA" evidence="7">
    <location>
        <begin position="148"/>
        <end position="277"/>
    </location>
</feature>
<dbReference type="PATRIC" id="fig|1515334.3.peg.2170"/>
<evidence type="ECO:0000256" key="3">
    <source>
        <dbReference type="ARBA" id="ARBA00022989"/>
    </source>
</evidence>
<feature type="transmembrane region" description="Helical" evidence="5">
    <location>
        <begin position="234"/>
        <end position="254"/>
    </location>
</feature>
<evidence type="ECO:0000256" key="4">
    <source>
        <dbReference type="ARBA" id="ARBA00023136"/>
    </source>
</evidence>
<dbReference type="AlphaFoldDB" id="A0A0B3RPQ0"/>